<dbReference type="EMBL" id="FNMZ01000013">
    <property type="protein sequence ID" value="SDX91888.1"/>
    <property type="molecule type" value="Genomic_DNA"/>
</dbReference>
<evidence type="ECO:0000256" key="2">
    <source>
        <dbReference type="SAM" id="Phobius"/>
    </source>
</evidence>
<dbReference type="Proteomes" id="UP000199118">
    <property type="component" value="Unassembled WGS sequence"/>
</dbReference>
<protein>
    <recommendedName>
        <fullName evidence="5">O-Antigen ligase</fullName>
    </recommendedName>
</protein>
<feature type="transmembrane region" description="Helical" evidence="2">
    <location>
        <begin position="397"/>
        <end position="418"/>
    </location>
</feature>
<keyword evidence="2" id="KW-0472">Membrane</keyword>
<keyword evidence="4" id="KW-1185">Reference proteome</keyword>
<gene>
    <name evidence="3" type="ORF">SAMN05444336_1137</name>
</gene>
<accession>A0A1H3FNB4</accession>
<feature type="transmembrane region" description="Helical" evidence="2">
    <location>
        <begin position="230"/>
        <end position="248"/>
    </location>
</feature>
<keyword evidence="2" id="KW-0812">Transmembrane</keyword>
<dbReference type="RefSeq" id="WP_092685368.1">
    <property type="nucleotide sequence ID" value="NZ_FNMZ01000013.1"/>
</dbReference>
<dbReference type="STRING" id="356660.SAMN05444336_1137"/>
<dbReference type="OrthoDB" id="7595044at2"/>
<evidence type="ECO:0000313" key="4">
    <source>
        <dbReference type="Proteomes" id="UP000199118"/>
    </source>
</evidence>
<evidence type="ECO:0008006" key="5">
    <source>
        <dbReference type="Google" id="ProtNLM"/>
    </source>
</evidence>
<name>A0A1H3FNB4_9RHOB</name>
<feature type="region of interest" description="Disordered" evidence="1">
    <location>
        <begin position="478"/>
        <end position="555"/>
    </location>
</feature>
<dbReference type="AlphaFoldDB" id="A0A1H3FNB4"/>
<feature type="transmembrane region" description="Helical" evidence="2">
    <location>
        <begin position="104"/>
        <end position="122"/>
    </location>
</feature>
<keyword evidence="2" id="KW-1133">Transmembrane helix</keyword>
<reference evidence="3 4" key="1">
    <citation type="submission" date="2016-10" db="EMBL/GenBank/DDBJ databases">
        <authorList>
            <person name="de Groot N.N."/>
        </authorList>
    </citation>
    <scope>NUCLEOTIDE SEQUENCE [LARGE SCALE GENOMIC DNA]</scope>
    <source>
        <strain evidence="3 4">DSM 17890</strain>
    </source>
</reference>
<feature type="compositionally biased region" description="Low complexity" evidence="1">
    <location>
        <begin position="478"/>
        <end position="498"/>
    </location>
</feature>
<evidence type="ECO:0000313" key="3">
    <source>
        <dbReference type="EMBL" id="SDX91888.1"/>
    </source>
</evidence>
<feature type="transmembrane region" description="Helical" evidence="2">
    <location>
        <begin position="29"/>
        <end position="47"/>
    </location>
</feature>
<organism evidence="3 4">
    <name type="scientific">Albimonas donghaensis</name>
    <dbReference type="NCBI Taxonomy" id="356660"/>
    <lineage>
        <taxon>Bacteria</taxon>
        <taxon>Pseudomonadati</taxon>
        <taxon>Pseudomonadota</taxon>
        <taxon>Alphaproteobacteria</taxon>
        <taxon>Rhodobacterales</taxon>
        <taxon>Paracoccaceae</taxon>
        <taxon>Albimonas</taxon>
    </lineage>
</organism>
<feature type="compositionally biased region" description="Pro residues" evidence="1">
    <location>
        <begin position="499"/>
        <end position="530"/>
    </location>
</feature>
<proteinExistence type="predicted"/>
<feature type="transmembrane region" description="Helical" evidence="2">
    <location>
        <begin position="171"/>
        <end position="189"/>
    </location>
</feature>
<feature type="transmembrane region" description="Helical" evidence="2">
    <location>
        <begin position="59"/>
        <end position="75"/>
    </location>
</feature>
<feature type="transmembrane region" description="Helical" evidence="2">
    <location>
        <begin position="303"/>
        <end position="319"/>
    </location>
</feature>
<feature type="transmembrane region" description="Helical" evidence="2">
    <location>
        <begin position="142"/>
        <end position="159"/>
    </location>
</feature>
<feature type="transmembrane region" description="Helical" evidence="2">
    <location>
        <begin position="6"/>
        <end position="22"/>
    </location>
</feature>
<sequence length="555" mass="60437">MPNLFAYAMLLVWPLVAVALFRKRPRASALVWTLLAGYLLLPSATSIDLPLLPPLDRDNGPVLAAFALCLAGVGLKRSRRVGTASAATPLKDDERPGWLPRSKLARLLILMLALGPLATTYLNPEPLIYGPRVLKGMALYDGASLVMQQIITILPLLLGRKLLSDPAGVRTLMAAMVAAALVYTIPMLVEIRLSPQIHSWVYGFFPHDFIQTKRFDGFRPQVFLLHGLKLALYMSMTFLVALALIRVLKSPAPGERKPRALGGWKLSAAWLGIMLVLSKSVGALASALVMLPLVLLAGRRMQIGAAVIVAAVTLLYPAVRSLDLVPTDTLVSMANQISPNRAQSLEFRFDNEDLLLAKADERPVFGWGSWARNRVFHETKGWDQAITDGLWVITFGVYGWFGYIAQFGLLTLPIFALFRQRRHPDLSLETTTLCLVLCVNYLDLLLNSGMTPLTWLIAGAILGRAEALAANPVSAKQQAAAPARNANALRRPSATRPGHPAPQRPGPQRPGPRGPEPQTPVSPRPSAPRPDPGRSGPMRPGIGGRPETSSDRFPR</sequence>
<feature type="transmembrane region" description="Helical" evidence="2">
    <location>
        <begin position="268"/>
        <end position="296"/>
    </location>
</feature>
<evidence type="ECO:0000256" key="1">
    <source>
        <dbReference type="SAM" id="MobiDB-lite"/>
    </source>
</evidence>